<dbReference type="GO" id="GO:0003729">
    <property type="term" value="F:mRNA binding"/>
    <property type="evidence" value="ECO:0007669"/>
    <property type="project" value="TreeGrafter"/>
</dbReference>
<dbReference type="SMART" id="SM00547">
    <property type="entry name" value="ZnF_RBZ"/>
    <property type="match status" value="3"/>
</dbReference>
<feature type="domain" description="RanBP2-type" evidence="6">
    <location>
        <begin position="144"/>
        <end position="175"/>
    </location>
</feature>
<keyword evidence="8" id="KW-1185">Reference proteome</keyword>
<feature type="domain" description="RanBP2-type" evidence="6">
    <location>
        <begin position="89"/>
        <end position="117"/>
    </location>
</feature>
<dbReference type="InterPro" id="IPR001876">
    <property type="entry name" value="Znf_RanBP2"/>
</dbReference>
<accession>A0A6A6KEB7</accession>
<proteinExistence type="predicted"/>
<keyword evidence="2 4" id="KW-0863">Zinc-finger</keyword>
<evidence type="ECO:0000256" key="3">
    <source>
        <dbReference type="ARBA" id="ARBA00022833"/>
    </source>
</evidence>
<organism evidence="7 8">
    <name type="scientific">Hevea brasiliensis</name>
    <name type="common">Para rubber tree</name>
    <name type="synonym">Siphonia brasiliensis</name>
    <dbReference type="NCBI Taxonomy" id="3981"/>
    <lineage>
        <taxon>Eukaryota</taxon>
        <taxon>Viridiplantae</taxon>
        <taxon>Streptophyta</taxon>
        <taxon>Embryophyta</taxon>
        <taxon>Tracheophyta</taxon>
        <taxon>Spermatophyta</taxon>
        <taxon>Magnoliopsida</taxon>
        <taxon>eudicotyledons</taxon>
        <taxon>Gunneridae</taxon>
        <taxon>Pentapetalae</taxon>
        <taxon>rosids</taxon>
        <taxon>fabids</taxon>
        <taxon>Malpighiales</taxon>
        <taxon>Euphorbiaceae</taxon>
        <taxon>Crotonoideae</taxon>
        <taxon>Micrandreae</taxon>
        <taxon>Hevea</taxon>
    </lineage>
</organism>
<evidence type="ECO:0000313" key="8">
    <source>
        <dbReference type="Proteomes" id="UP000467840"/>
    </source>
</evidence>
<comment type="caution">
    <text evidence="7">The sequence shown here is derived from an EMBL/GenBank/DDBJ whole genome shotgun (WGS) entry which is preliminary data.</text>
</comment>
<dbReference type="PROSITE" id="PS50199">
    <property type="entry name" value="ZF_RANBP2_2"/>
    <property type="match status" value="3"/>
</dbReference>
<dbReference type="FunFam" id="4.10.1060.10:FF:000023">
    <property type="entry name" value="Ran-binding zinc finger protein"/>
    <property type="match status" value="2"/>
</dbReference>
<dbReference type="AlphaFoldDB" id="A0A6A6KEB7"/>
<dbReference type="GO" id="GO:0008270">
    <property type="term" value="F:zinc ion binding"/>
    <property type="evidence" value="ECO:0007669"/>
    <property type="project" value="UniProtKB-KW"/>
</dbReference>
<gene>
    <name evidence="7" type="ORF">GH714_039356</name>
</gene>
<reference evidence="7 8" key="1">
    <citation type="journal article" date="2020" name="Mol. Plant">
        <title>The Chromosome-Based Rubber Tree Genome Provides New Insights into Spurge Genome Evolution and Rubber Biosynthesis.</title>
        <authorList>
            <person name="Liu J."/>
            <person name="Shi C."/>
            <person name="Shi C.C."/>
            <person name="Li W."/>
            <person name="Zhang Q.J."/>
            <person name="Zhang Y."/>
            <person name="Li K."/>
            <person name="Lu H.F."/>
            <person name="Shi C."/>
            <person name="Zhu S.T."/>
            <person name="Xiao Z.Y."/>
            <person name="Nan H."/>
            <person name="Yue Y."/>
            <person name="Zhu X.G."/>
            <person name="Wu Y."/>
            <person name="Hong X.N."/>
            <person name="Fan G.Y."/>
            <person name="Tong Y."/>
            <person name="Zhang D."/>
            <person name="Mao C.L."/>
            <person name="Liu Y.L."/>
            <person name="Hao S.J."/>
            <person name="Liu W.Q."/>
            <person name="Lv M.Q."/>
            <person name="Zhang H.B."/>
            <person name="Liu Y."/>
            <person name="Hu-Tang G.R."/>
            <person name="Wang J.P."/>
            <person name="Wang J.H."/>
            <person name="Sun Y.H."/>
            <person name="Ni S.B."/>
            <person name="Chen W.B."/>
            <person name="Zhang X.C."/>
            <person name="Jiao Y.N."/>
            <person name="Eichler E.E."/>
            <person name="Li G.H."/>
            <person name="Liu X."/>
            <person name="Gao L.Z."/>
        </authorList>
    </citation>
    <scope>NUCLEOTIDE SEQUENCE [LARGE SCALE GENOMIC DNA]</scope>
    <source>
        <strain evidence="8">cv. GT1</strain>
        <tissue evidence="7">Leaf</tissue>
    </source>
</reference>
<feature type="compositionally biased region" description="Low complexity" evidence="5">
    <location>
        <begin position="131"/>
        <end position="144"/>
    </location>
</feature>
<dbReference type="Pfam" id="PF00641">
    <property type="entry name" value="Zn_ribbon_RanBP"/>
    <property type="match status" value="3"/>
</dbReference>
<evidence type="ECO:0000256" key="2">
    <source>
        <dbReference type="ARBA" id="ARBA00022771"/>
    </source>
</evidence>
<feature type="domain" description="RanBP2-type" evidence="6">
    <location>
        <begin position="35"/>
        <end position="64"/>
    </location>
</feature>
<dbReference type="Gene3D" id="4.10.1060.10">
    <property type="entry name" value="Zinc finger, RanBP2-type"/>
    <property type="match status" value="3"/>
</dbReference>
<dbReference type="PANTHER" id="PTHR23111">
    <property type="entry name" value="ZINC FINGER PROTEIN"/>
    <property type="match status" value="1"/>
</dbReference>
<dbReference type="EMBL" id="JAAGAX010000017">
    <property type="protein sequence ID" value="KAF2287211.1"/>
    <property type="molecule type" value="Genomic_DNA"/>
</dbReference>
<keyword evidence="3" id="KW-0862">Zinc</keyword>
<protein>
    <recommendedName>
        <fullName evidence="6">RanBP2-type domain-containing protein</fullName>
    </recommendedName>
</protein>
<dbReference type="GO" id="GO:0005737">
    <property type="term" value="C:cytoplasm"/>
    <property type="evidence" value="ECO:0007669"/>
    <property type="project" value="TreeGrafter"/>
</dbReference>
<name>A0A6A6KEB7_HEVBR</name>
<dbReference type="PROSITE" id="PS01358">
    <property type="entry name" value="ZF_RANBP2_1"/>
    <property type="match status" value="2"/>
</dbReference>
<feature type="region of interest" description="Disordered" evidence="5">
    <location>
        <begin position="115"/>
        <end position="144"/>
    </location>
</feature>
<dbReference type="InterPro" id="IPR036443">
    <property type="entry name" value="Znf_RanBP2_sf"/>
</dbReference>
<sequence length="182" mass="20068">MHSIIGLLFRWQVSYNVIGSHTPQVNLEKGKKMSRPGDWNCRSCQYLNFQRRESCQRCGEPRPGEKGDHYGSFGGQGDSSFGLTGPDVRAGDWYCTCRVHNYASRSSCFKCGASKDDSSGGFDSDTARTKGFASGSSTSRSGWKSGDWLCTRPGCNEHNFASRTECYRCNTPRDSSAGKSSH</sequence>
<evidence type="ECO:0000313" key="7">
    <source>
        <dbReference type="EMBL" id="KAF2287211.1"/>
    </source>
</evidence>
<dbReference type="SUPFAM" id="SSF90209">
    <property type="entry name" value="Ran binding protein zinc finger-like"/>
    <property type="match status" value="3"/>
</dbReference>
<evidence type="ECO:0000259" key="6">
    <source>
        <dbReference type="PROSITE" id="PS50199"/>
    </source>
</evidence>
<keyword evidence="1" id="KW-0479">Metal-binding</keyword>
<evidence type="ECO:0000256" key="1">
    <source>
        <dbReference type="ARBA" id="ARBA00022723"/>
    </source>
</evidence>
<dbReference type="PANTHER" id="PTHR23111:SF74">
    <property type="entry name" value="OS02G0203700 PROTEIN"/>
    <property type="match status" value="1"/>
</dbReference>
<evidence type="ECO:0000256" key="4">
    <source>
        <dbReference type="PROSITE-ProRule" id="PRU00322"/>
    </source>
</evidence>
<evidence type="ECO:0000256" key="5">
    <source>
        <dbReference type="SAM" id="MobiDB-lite"/>
    </source>
</evidence>
<dbReference type="Proteomes" id="UP000467840">
    <property type="component" value="Chromosome 3"/>
</dbReference>